<sequence length="316" mass="35127">MPQTREHLLLAKQIGINHIVVFINKVDAADQEMVELVEMEIRELMTEMGYDGDNVPIVKGSALSALEGKNPEIGAEAIKALLKEVDTFIPTPARELDKPFLLPVENVYSIPGRGTVVTGRLERGVLKKGQECEFIGYNKVLKSTVTGVEMFHQILEEAQAGDQLGALVRGVKRDDIKRGMVMCKPGSVKALDQVEAQVYILNKDEGGRTKPFMRCKNTDDCGGGRHFDSDMDGKMIPRKRGYDQQEIKTEMGEKQQPYNFITQEVIEASIQCMLAQAEDCKKSGKSVEETELRVIEEFGRCLVEIISFSIKTSGGI</sequence>
<dbReference type="Pfam" id="PF03144">
    <property type="entry name" value="GTP_EFTU_D2"/>
    <property type="match status" value="1"/>
</dbReference>
<dbReference type="EnsemblMetazoa" id="MESCA004825-RA">
    <property type="protein sequence ID" value="MESCA004825-PA"/>
    <property type="gene ID" value="MESCA004825"/>
</dbReference>
<reference evidence="10" key="2">
    <citation type="submission" date="2015-06" db="UniProtKB">
        <authorList>
            <consortium name="EnsemblMetazoa"/>
        </authorList>
    </citation>
    <scope>IDENTIFICATION</scope>
</reference>
<evidence type="ECO:0000256" key="3">
    <source>
        <dbReference type="ARBA" id="ARBA00022741"/>
    </source>
</evidence>
<dbReference type="EMBL" id="CAQQ02141778">
    <property type="status" value="NOT_ANNOTATED_CDS"/>
    <property type="molecule type" value="Genomic_DNA"/>
</dbReference>
<dbReference type="EMBL" id="CAQQ02141779">
    <property type="status" value="NOT_ANNOTATED_CDS"/>
    <property type="molecule type" value="Genomic_DNA"/>
</dbReference>
<dbReference type="Proteomes" id="UP000015102">
    <property type="component" value="Unassembled WGS sequence"/>
</dbReference>
<dbReference type="InterPro" id="IPR033720">
    <property type="entry name" value="EFTU_2"/>
</dbReference>
<dbReference type="InterPro" id="IPR000795">
    <property type="entry name" value="T_Tr_GTP-bd_dom"/>
</dbReference>
<evidence type="ECO:0000256" key="8">
    <source>
        <dbReference type="ARBA" id="ARBA00051990"/>
    </source>
</evidence>
<dbReference type="FunFam" id="2.40.30.10:FF:000001">
    <property type="entry name" value="Elongation factor Tu"/>
    <property type="match status" value="1"/>
</dbReference>
<dbReference type="InterPro" id="IPR050055">
    <property type="entry name" value="EF-Tu_GTPase"/>
</dbReference>
<dbReference type="AlphaFoldDB" id="T1GMP7"/>
<organism evidence="10 11">
    <name type="scientific">Megaselia scalaris</name>
    <name type="common">Humpbacked fly</name>
    <name type="synonym">Phora scalaris</name>
    <dbReference type="NCBI Taxonomy" id="36166"/>
    <lineage>
        <taxon>Eukaryota</taxon>
        <taxon>Metazoa</taxon>
        <taxon>Ecdysozoa</taxon>
        <taxon>Arthropoda</taxon>
        <taxon>Hexapoda</taxon>
        <taxon>Insecta</taxon>
        <taxon>Pterygota</taxon>
        <taxon>Neoptera</taxon>
        <taxon>Endopterygota</taxon>
        <taxon>Diptera</taxon>
        <taxon>Brachycera</taxon>
        <taxon>Muscomorpha</taxon>
        <taxon>Platypezoidea</taxon>
        <taxon>Phoridae</taxon>
        <taxon>Megaseliini</taxon>
        <taxon>Megaselia</taxon>
    </lineage>
</organism>
<keyword evidence="3" id="KW-0547">Nucleotide-binding</keyword>
<dbReference type="InterPro" id="IPR009000">
    <property type="entry name" value="Transl_B-barrel_sf"/>
</dbReference>
<dbReference type="GO" id="GO:0070125">
    <property type="term" value="P:mitochondrial translational elongation"/>
    <property type="evidence" value="ECO:0007669"/>
    <property type="project" value="TreeGrafter"/>
</dbReference>
<dbReference type="Gene3D" id="2.40.30.10">
    <property type="entry name" value="Translation factors"/>
    <property type="match status" value="1"/>
</dbReference>
<dbReference type="OMA" id="MECELIG"/>
<dbReference type="PANTHER" id="PTHR43721">
    <property type="entry name" value="ELONGATION FACTOR TU-RELATED"/>
    <property type="match status" value="1"/>
</dbReference>
<protein>
    <recommendedName>
        <fullName evidence="2">Elongation factor Tu, mitochondrial</fullName>
    </recommendedName>
</protein>
<evidence type="ECO:0000256" key="5">
    <source>
        <dbReference type="ARBA" id="ARBA00022917"/>
    </source>
</evidence>
<dbReference type="STRING" id="36166.T1GMP7"/>
<comment type="subcellular location">
    <subcellularLocation>
        <location evidence="1">Mitochondrion</location>
    </subcellularLocation>
</comment>
<evidence type="ECO:0000259" key="9">
    <source>
        <dbReference type="PROSITE" id="PS51722"/>
    </source>
</evidence>
<keyword evidence="6" id="KW-0496">Mitochondrion</keyword>
<dbReference type="GO" id="GO:0003924">
    <property type="term" value="F:GTPase activity"/>
    <property type="evidence" value="ECO:0007669"/>
    <property type="project" value="InterPro"/>
</dbReference>
<dbReference type="InterPro" id="IPR004161">
    <property type="entry name" value="EFTu-like_2"/>
</dbReference>
<dbReference type="Gene3D" id="3.40.50.300">
    <property type="entry name" value="P-loop containing nucleotide triphosphate hydrolases"/>
    <property type="match status" value="1"/>
</dbReference>
<evidence type="ECO:0000256" key="6">
    <source>
        <dbReference type="ARBA" id="ARBA00023128"/>
    </source>
</evidence>
<feature type="domain" description="Tr-type G" evidence="9">
    <location>
        <begin position="1"/>
        <end position="93"/>
    </location>
</feature>
<reference evidence="11" key="1">
    <citation type="submission" date="2013-02" db="EMBL/GenBank/DDBJ databases">
        <authorList>
            <person name="Hughes D."/>
        </authorList>
    </citation>
    <scope>NUCLEOTIDE SEQUENCE</scope>
    <source>
        <strain>Durham</strain>
        <strain evidence="11">NC isolate 2 -- Noor lab</strain>
    </source>
</reference>
<dbReference type="GO" id="GO:0003746">
    <property type="term" value="F:translation elongation factor activity"/>
    <property type="evidence" value="ECO:0007669"/>
    <property type="project" value="UniProtKB-KW"/>
</dbReference>
<keyword evidence="7" id="KW-0342">GTP-binding</keyword>
<evidence type="ECO:0000256" key="2">
    <source>
        <dbReference type="ARBA" id="ARBA00017898"/>
    </source>
</evidence>
<dbReference type="InterPro" id="IPR027417">
    <property type="entry name" value="P-loop_NTPase"/>
</dbReference>
<dbReference type="PROSITE" id="PS51722">
    <property type="entry name" value="G_TR_2"/>
    <property type="match status" value="1"/>
</dbReference>
<name>T1GMP7_MEGSC</name>
<accession>T1GMP7</accession>
<dbReference type="CDD" id="cd03697">
    <property type="entry name" value="EFTU_II"/>
    <property type="match status" value="1"/>
</dbReference>
<keyword evidence="5" id="KW-0648">Protein biosynthesis</keyword>
<evidence type="ECO:0000313" key="10">
    <source>
        <dbReference type="EnsemblMetazoa" id="MESCA004825-PA"/>
    </source>
</evidence>
<evidence type="ECO:0000256" key="4">
    <source>
        <dbReference type="ARBA" id="ARBA00022768"/>
    </source>
</evidence>
<comment type="catalytic activity">
    <reaction evidence="8">
        <text>GTP + H2O = GDP + phosphate + H(+)</text>
        <dbReference type="Rhea" id="RHEA:19669"/>
        <dbReference type="ChEBI" id="CHEBI:15377"/>
        <dbReference type="ChEBI" id="CHEBI:15378"/>
        <dbReference type="ChEBI" id="CHEBI:37565"/>
        <dbReference type="ChEBI" id="CHEBI:43474"/>
        <dbReference type="ChEBI" id="CHEBI:58189"/>
        <dbReference type="EC" id="3.6.5.3"/>
    </reaction>
    <physiologicalReaction direction="left-to-right" evidence="8">
        <dbReference type="Rhea" id="RHEA:19670"/>
    </physiologicalReaction>
</comment>
<dbReference type="GO" id="GO:0005739">
    <property type="term" value="C:mitochondrion"/>
    <property type="evidence" value="ECO:0007669"/>
    <property type="project" value="UniProtKB-SubCell"/>
</dbReference>
<dbReference type="Pfam" id="PF00009">
    <property type="entry name" value="GTP_EFTU"/>
    <property type="match status" value="1"/>
</dbReference>
<keyword evidence="4" id="KW-0251">Elongation factor</keyword>
<dbReference type="HOGENOM" id="CLU_880795_0_0_1"/>
<dbReference type="GO" id="GO:0005525">
    <property type="term" value="F:GTP binding"/>
    <property type="evidence" value="ECO:0007669"/>
    <property type="project" value="UniProtKB-KW"/>
</dbReference>
<evidence type="ECO:0000256" key="7">
    <source>
        <dbReference type="ARBA" id="ARBA00023134"/>
    </source>
</evidence>
<dbReference type="PANTHER" id="PTHR43721:SF36">
    <property type="entry name" value="ELONGATION FACTOR TU, MITOCHONDRIAL"/>
    <property type="match status" value="1"/>
</dbReference>
<keyword evidence="11" id="KW-1185">Reference proteome</keyword>
<evidence type="ECO:0000256" key="1">
    <source>
        <dbReference type="ARBA" id="ARBA00004173"/>
    </source>
</evidence>
<dbReference type="SUPFAM" id="SSF50447">
    <property type="entry name" value="Translation proteins"/>
    <property type="match status" value="1"/>
</dbReference>
<evidence type="ECO:0000313" key="11">
    <source>
        <dbReference type="Proteomes" id="UP000015102"/>
    </source>
</evidence>
<proteinExistence type="predicted"/>
<dbReference type="SUPFAM" id="SSF52540">
    <property type="entry name" value="P-loop containing nucleoside triphosphate hydrolases"/>
    <property type="match status" value="1"/>
</dbReference>